<dbReference type="AlphaFoldDB" id="A0A6S6TKF4"/>
<name>A0A6S6TKF4_9BACT</name>
<organism evidence="1">
    <name type="scientific">uncultured Sulfurovum sp</name>
    <dbReference type="NCBI Taxonomy" id="269237"/>
    <lineage>
        <taxon>Bacteria</taxon>
        <taxon>Pseudomonadati</taxon>
        <taxon>Campylobacterota</taxon>
        <taxon>Epsilonproteobacteria</taxon>
        <taxon>Campylobacterales</taxon>
        <taxon>Sulfurovaceae</taxon>
        <taxon>Sulfurovum</taxon>
        <taxon>environmental samples</taxon>
    </lineage>
</organism>
<dbReference type="EMBL" id="CACVAU010000063">
    <property type="protein sequence ID" value="CAA6821352.1"/>
    <property type="molecule type" value="Genomic_DNA"/>
</dbReference>
<sequence>MLIFLFTLTSCSTQSPSKPRPSIENNNSILVIDLDKEIKPNTDLRGKDTLLIDTPIYVGDNDEVSFRGDIIKKNSPIQVKIGDNDEVAFTGKSYSIQSMELRNGDIIQMRGKSGNIFVEIEVLK</sequence>
<protein>
    <submittedName>
        <fullName evidence="1">Uncharacterized protein</fullName>
    </submittedName>
</protein>
<evidence type="ECO:0000313" key="1">
    <source>
        <dbReference type="EMBL" id="CAA6821352.1"/>
    </source>
</evidence>
<gene>
    <name evidence="1" type="ORF">HELGO_WM5495</name>
</gene>
<reference evidence="1" key="1">
    <citation type="submission" date="2020-01" db="EMBL/GenBank/DDBJ databases">
        <authorList>
            <person name="Meier V. D."/>
            <person name="Meier V D."/>
        </authorList>
    </citation>
    <scope>NUCLEOTIDE SEQUENCE</scope>
    <source>
        <strain evidence="1">HLG_WM_MAG_05</strain>
    </source>
</reference>
<accession>A0A6S6TKF4</accession>
<proteinExistence type="predicted"/>